<name>A0A2M9C6C9_9FLAO</name>
<accession>A0A2M9C6C9</accession>
<proteinExistence type="predicted"/>
<dbReference type="EMBL" id="PGFD01000001">
    <property type="protein sequence ID" value="PJJ66398.1"/>
    <property type="molecule type" value="Genomic_DNA"/>
</dbReference>
<dbReference type="Proteomes" id="UP000228740">
    <property type="component" value="Unassembled WGS sequence"/>
</dbReference>
<gene>
    <name evidence="1" type="ORF">CLV73_0376</name>
</gene>
<protein>
    <recommendedName>
        <fullName evidence="3">Lipoprotein</fullName>
    </recommendedName>
</protein>
<dbReference type="AlphaFoldDB" id="A0A2M9C6C9"/>
<organism evidence="1 2">
    <name type="scientific">Chryseobacterium geocarposphaerae</name>
    <dbReference type="NCBI Taxonomy" id="1416776"/>
    <lineage>
        <taxon>Bacteria</taxon>
        <taxon>Pseudomonadati</taxon>
        <taxon>Bacteroidota</taxon>
        <taxon>Flavobacteriia</taxon>
        <taxon>Flavobacteriales</taxon>
        <taxon>Weeksellaceae</taxon>
        <taxon>Chryseobacterium group</taxon>
        <taxon>Chryseobacterium</taxon>
    </lineage>
</organism>
<evidence type="ECO:0008006" key="3">
    <source>
        <dbReference type="Google" id="ProtNLM"/>
    </source>
</evidence>
<evidence type="ECO:0000313" key="2">
    <source>
        <dbReference type="Proteomes" id="UP000228740"/>
    </source>
</evidence>
<comment type="caution">
    <text evidence="1">The sequence shown here is derived from an EMBL/GenBank/DDBJ whole genome shotgun (WGS) entry which is preliminary data.</text>
</comment>
<keyword evidence="2" id="KW-1185">Reference proteome</keyword>
<dbReference type="PROSITE" id="PS51257">
    <property type="entry name" value="PROKAR_LIPOPROTEIN"/>
    <property type="match status" value="1"/>
</dbReference>
<evidence type="ECO:0000313" key="1">
    <source>
        <dbReference type="EMBL" id="PJJ66398.1"/>
    </source>
</evidence>
<reference evidence="1 2" key="1">
    <citation type="submission" date="2017-11" db="EMBL/GenBank/DDBJ databases">
        <title>Genomic Encyclopedia of Archaeal and Bacterial Type Strains, Phase II (KMG-II): From Individual Species to Whole Genera.</title>
        <authorList>
            <person name="Goeker M."/>
        </authorList>
    </citation>
    <scope>NUCLEOTIDE SEQUENCE [LARGE SCALE GENOMIC DNA]</scope>
    <source>
        <strain evidence="1 2">DSM 27617</strain>
    </source>
</reference>
<sequence length="66" mass="7777">MLRLIVLFMCFFIFFSCSMRKENKNGEAILYKQSTSANDASFSFEKKCFGKLILMKILLLHKNFLK</sequence>